<comment type="caution">
    <text evidence="4">The sequence shown here is derived from an EMBL/GenBank/DDBJ whole genome shotgun (WGS) entry which is preliminary data.</text>
</comment>
<dbReference type="InterPro" id="IPR013088">
    <property type="entry name" value="Znf_NHR/GATA"/>
</dbReference>
<evidence type="ECO:0000259" key="3">
    <source>
        <dbReference type="PROSITE" id="PS50114"/>
    </source>
</evidence>
<keyword evidence="1" id="KW-0862">Zinc</keyword>
<dbReference type="Pfam" id="PF00320">
    <property type="entry name" value="GATA"/>
    <property type="match status" value="1"/>
</dbReference>
<protein>
    <submittedName>
        <fullName evidence="4">Putative GATA-binding transcription factor</fullName>
    </submittedName>
</protein>
<feature type="domain" description="GATA-type" evidence="3">
    <location>
        <begin position="252"/>
        <end position="279"/>
    </location>
</feature>
<feature type="compositionally biased region" description="Polar residues" evidence="2">
    <location>
        <begin position="141"/>
        <end position="152"/>
    </location>
</feature>
<gene>
    <name evidence="4" type="ORF">DLAC_11404</name>
</gene>
<feature type="region of interest" description="Disordered" evidence="2">
    <location>
        <begin position="215"/>
        <end position="250"/>
    </location>
</feature>
<keyword evidence="5" id="KW-1185">Reference proteome</keyword>
<feature type="region of interest" description="Disordered" evidence="2">
    <location>
        <begin position="302"/>
        <end position="337"/>
    </location>
</feature>
<reference evidence="4 5" key="1">
    <citation type="submission" date="2015-12" db="EMBL/GenBank/DDBJ databases">
        <title>Dictyostelia acquired genes for synthesis and detection of signals that induce cell-type specialization by lateral gene transfer from prokaryotes.</title>
        <authorList>
            <person name="Gloeckner G."/>
            <person name="Schaap P."/>
        </authorList>
    </citation>
    <scope>NUCLEOTIDE SEQUENCE [LARGE SCALE GENOMIC DNA]</scope>
    <source>
        <strain evidence="4 5">TK</strain>
    </source>
</reference>
<evidence type="ECO:0000256" key="1">
    <source>
        <dbReference type="PROSITE-ProRule" id="PRU00094"/>
    </source>
</evidence>
<evidence type="ECO:0000256" key="2">
    <source>
        <dbReference type="SAM" id="MobiDB-lite"/>
    </source>
</evidence>
<dbReference type="InParanoid" id="A0A151Z2H1"/>
<sequence>MNPQQYLIKKRLVDLMFSAQNIVSLINKLGNDNIEEFTNKDIQQFQTLFKSMTYIMELPPPAQEDLISEQLQIEMSKFVNTIDDIIKTLHMRVKFPTLDFDEPELESRIKSGFTSTKNITLSTTTTTTTSESSASQVFDDGSSSTNQATSGASQFSFSSFIDPRVQLSPRSQLTSIINSIPMSPPPPVSPNVSAPTSPIQSSSFINQSGFMSLDRSVNPLPIEEDPDIERYDQPTTAKKRPGRPKNENPKVLQCSKCGTTKSPEFRFKSTNPLCNACGIAFYKIKKLEAKLKGQFSISTLIEPQTTTNAETTTERSTSVDFPSYPKQKPTQRKQSKK</sequence>
<name>A0A151Z2H1_TIELA</name>
<dbReference type="InterPro" id="IPR000679">
    <property type="entry name" value="Znf_GATA"/>
</dbReference>
<feature type="compositionally biased region" description="Low complexity" evidence="2">
    <location>
        <begin position="123"/>
        <end position="135"/>
    </location>
</feature>
<dbReference type="GO" id="GO:0006355">
    <property type="term" value="P:regulation of DNA-templated transcription"/>
    <property type="evidence" value="ECO:0007669"/>
    <property type="project" value="InterPro"/>
</dbReference>
<dbReference type="CDD" id="cd00202">
    <property type="entry name" value="ZnF_GATA"/>
    <property type="match status" value="1"/>
</dbReference>
<feature type="compositionally biased region" description="Low complexity" evidence="2">
    <location>
        <begin position="305"/>
        <end position="318"/>
    </location>
</feature>
<dbReference type="PROSITE" id="PS50114">
    <property type="entry name" value="GATA_ZN_FINGER_2"/>
    <property type="match status" value="1"/>
</dbReference>
<evidence type="ECO:0000313" key="4">
    <source>
        <dbReference type="EMBL" id="KYQ88153.1"/>
    </source>
</evidence>
<dbReference type="EMBL" id="LODT01000053">
    <property type="protein sequence ID" value="KYQ88153.1"/>
    <property type="molecule type" value="Genomic_DNA"/>
</dbReference>
<dbReference type="SUPFAM" id="SSF57716">
    <property type="entry name" value="Glucocorticoid receptor-like (DNA-binding domain)"/>
    <property type="match status" value="1"/>
</dbReference>
<keyword evidence="1" id="KW-0863">Zinc-finger</keyword>
<feature type="region of interest" description="Disordered" evidence="2">
    <location>
        <begin position="123"/>
        <end position="152"/>
    </location>
</feature>
<dbReference type="GO" id="GO:0008270">
    <property type="term" value="F:zinc ion binding"/>
    <property type="evidence" value="ECO:0007669"/>
    <property type="project" value="UniProtKB-KW"/>
</dbReference>
<dbReference type="Proteomes" id="UP000076078">
    <property type="component" value="Unassembled WGS sequence"/>
</dbReference>
<organism evidence="4 5">
    <name type="scientific">Tieghemostelium lacteum</name>
    <name type="common">Slime mold</name>
    <name type="synonym">Dictyostelium lacteum</name>
    <dbReference type="NCBI Taxonomy" id="361077"/>
    <lineage>
        <taxon>Eukaryota</taxon>
        <taxon>Amoebozoa</taxon>
        <taxon>Evosea</taxon>
        <taxon>Eumycetozoa</taxon>
        <taxon>Dictyostelia</taxon>
        <taxon>Dictyosteliales</taxon>
        <taxon>Raperosteliaceae</taxon>
        <taxon>Tieghemostelium</taxon>
    </lineage>
</organism>
<dbReference type="SMART" id="SM00401">
    <property type="entry name" value="ZnF_GATA"/>
    <property type="match status" value="1"/>
</dbReference>
<dbReference type="Gene3D" id="3.30.50.10">
    <property type="entry name" value="Erythroid Transcription Factor GATA-1, subunit A"/>
    <property type="match status" value="1"/>
</dbReference>
<keyword evidence="1" id="KW-0479">Metal-binding</keyword>
<proteinExistence type="predicted"/>
<evidence type="ECO:0000313" key="5">
    <source>
        <dbReference type="Proteomes" id="UP000076078"/>
    </source>
</evidence>
<dbReference type="AlphaFoldDB" id="A0A151Z2H1"/>
<accession>A0A151Z2H1</accession>
<dbReference type="GO" id="GO:0043565">
    <property type="term" value="F:sequence-specific DNA binding"/>
    <property type="evidence" value="ECO:0007669"/>
    <property type="project" value="InterPro"/>
</dbReference>